<evidence type="ECO:0000313" key="2">
    <source>
        <dbReference type="Proteomes" id="UP001472677"/>
    </source>
</evidence>
<sequence length="167" mass="18676">MDDYNRKRSGQIPAFGDWDYANELPITQYFECARQAGLVRVGKHTAHVKTKHAPAPVGKVSRVREKRGGGPLVTEKKTAVGICDVPLSNNINDKCNKQLGNGVVLPKRLPLTTPKPVDEDLYEIPPDILHSSKQGKLFQLQTAFEKKKRRQQTRSKSAITYLSIRLG</sequence>
<dbReference type="PANTHER" id="PTHR33699">
    <property type="entry name" value="EXPRESSED PROTEIN"/>
    <property type="match status" value="1"/>
</dbReference>
<proteinExistence type="predicted"/>
<protein>
    <submittedName>
        <fullName evidence="1">Uncharacterized protein</fullName>
    </submittedName>
</protein>
<organism evidence="1 2">
    <name type="scientific">Hibiscus sabdariffa</name>
    <name type="common">roselle</name>
    <dbReference type="NCBI Taxonomy" id="183260"/>
    <lineage>
        <taxon>Eukaryota</taxon>
        <taxon>Viridiplantae</taxon>
        <taxon>Streptophyta</taxon>
        <taxon>Embryophyta</taxon>
        <taxon>Tracheophyta</taxon>
        <taxon>Spermatophyta</taxon>
        <taxon>Magnoliopsida</taxon>
        <taxon>eudicotyledons</taxon>
        <taxon>Gunneridae</taxon>
        <taxon>Pentapetalae</taxon>
        <taxon>rosids</taxon>
        <taxon>malvids</taxon>
        <taxon>Malvales</taxon>
        <taxon>Malvaceae</taxon>
        <taxon>Malvoideae</taxon>
        <taxon>Hibiscus</taxon>
    </lineage>
</organism>
<accession>A0ABR2D8A0</accession>
<dbReference type="PANTHER" id="PTHR33699:SF3">
    <property type="entry name" value="OS06G0347300 PROTEIN"/>
    <property type="match status" value="1"/>
</dbReference>
<name>A0ABR2D8A0_9ROSI</name>
<dbReference type="EMBL" id="JBBPBM010000034">
    <property type="protein sequence ID" value="KAK8532108.1"/>
    <property type="molecule type" value="Genomic_DNA"/>
</dbReference>
<keyword evidence="2" id="KW-1185">Reference proteome</keyword>
<evidence type="ECO:0000313" key="1">
    <source>
        <dbReference type="EMBL" id="KAK8532108.1"/>
    </source>
</evidence>
<dbReference type="Proteomes" id="UP001472677">
    <property type="component" value="Unassembled WGS sequence"/>
</dbReference>
<reference evidence="1 2" key="1">
    <citation type="journal article" date="2024" name="G3 (Bethesda)">
        <title>Genome assembly of Hibiscus sabdariffa L. provides insights into metabolisms of medicinal natural products.</title>
        <authorList>
            <person name="Kim T."/>
        </authorList>
    </citation>
    <scope>NUCLEOTIDE SEQUENCE [LARGE SCALE GENOMIC DNA]</scope>
    <source>
        <strain evidence="1">TK-2024</strain>
        <tissue evidence="1">Old leaves</tissue>
    </source>
</reference>
<comment type="caution">
    <text evidence="1">The sequence shown here is derived from an EMBL/GenBank/DDBJ whole genome shotgun (WGS) entry which is preliminary data.</text>
</comment>
<gene>
    <name evidence="1" type="ORF">V6N12_053557</name>
</gene>